<evidence type="ECO:0000256" key="4">
    <source>
        <dbReference type="ARBA" id="ARBA00013204"/>
    </source>
</evidence>
<evidence type="ECO:0000313" key="11">
    <source>
        <dbReference type="Proteomes" id="UP001595528"/>
    </source>
</evidence>
<dbReference type="GO" id="GO:0047605">
    <property type="term" value="F:acetolactate decarboxylase activity"/>
    <property type="evidence" value="ECO:0007669"/>
    <property type="project" value="UniProtKB-EC"/>
</dbReference>
<dbReference type="RefSeq" id="WP_379897605.1">
    <property type="nucleotide sequence ID" value="NZ_JBHRTR010000005.1"/>
</dbReference>
<dbReference type="InterPro" id="IPR005128">
    <property type="entry name" value="Acetolactate_a_deCO2ase"/>
</dbReference>
<evidence type="ECO:0000256" key="3">
    <source>
        <dbReference type="ARBA" id="ARBA00007106"/>
    </source>
</evidence>
<comment type="catalytic activity">
    <reaction evidence="1 9">
        <text>(2S)-2-acetolactate + H(+) = (R)-acetoin + CO2</text>
        <dbReference type="Rhea" id="RHEA:21580"/>
        <dbReference type="ChEBI" id="CHEBI:15378"/>
        <dbReference type="ChEBI" id="CHEBI:15686"/>
        <dbReference type="ChEBI" id="CHEBI:16526"/>
        <dbReference type="ChEBI" id="CHEBI:58476"/>
        <dbReference type="EC" id="4.1.1.5"/>
    </reaction>
</comment>
<dbReference type="NCBIfam" id="TIGR01252">
    <property type="entry name" value="acetolac_decarb"/>
    <property type="match status" value="1"/>
</dbReference>
<dbReference type="EC" id="4.1.1.5" evidence="4 9"/>
<sequence length="270" mass="30302">MSDSHDHHRDPEIMFARALHAHHDGDAGIHEDHEKAQEFFQTSMMSALLNGVYDGEMTFGELARHGDFGLGTFNALDGEMILIDGEFYALRADGNAHAVQPDWKTPFSSVMFFQAELEQEIDGPMDRAAFEQLLDRVAPKRNGFYAVRVDGLFSHVEVRTVPRQEKPYPPMVEVVKNQPKFAYRDIRGSLIGFRLPDYTVGINIPGYHLHFIDDDRTCGGHMTAFTIAEGRLAIDHTINLHLEIPQHSDAFDGADLAGGDLHKDIQTTES</sequence>
<dbReference type="Pfam" id="PF03306">
    <property type="entry name" value="AAL_decarboxy"/>
    <property type="match status" value="1"/>
</dbReference>
<comment type="pathway">
    <text evidence="2 9">Polyol metabolism; (R,R)-butane-2,3-diol biosynthesis; (R,R)-butane-2,3-diol from pyruvate: step 2/3.</text>
</comment>
<keyword evidence="6 9" id="KW-0210">Decarboxylase</keyword>
<evidence type="ECO:0000256" key="6">
    <source>
        <dbReference type="ARBA" id="ARBA00022793"/>
    </source>
</evidence>
<evidence type="ECO:0000256" key="2">
    <source>
        <dbReference type="ARBA" id="ARBA00005170"/>
    </source>
</evidence>
<evidence type="ECO:0000256" key="7">
    <source>
        <dbReference type="ARBA" id="ARBA00023061"/>
    </source>
</evidence>
<comment type="caution">
    <text evidence="10">The sequence shown here is derived from an EMBL/GenBank/DDBJ whole genome shotgun (WGS) entry which is preliminary data.</text>
</comment>
<evidence type="ECO:0000313" key="10">
    <source>
        <dbReference type="EMBL" id="MFC3225865.1"/>
    </source>
</evidence>
<accession>A0ABV7KUA2</accession>
<dbReference type="SUPFAM" id="SSF117856">
    <property type="entry name" value="AF0104/ALDC/Ptd012-like"/>
    <property type="match status" value="1"/>
</dbReference>
<dbReference type="PIRSF" id="PIRSF001332">
    <property type="entry name" value="Acetolac_decarb"/>
    <property type="match status" value="1"/>
</dbReference>
<dbReference type="Proteomes" id="UP001595528">
    <property type="component" value="Unassembled WGS sequence"/>
</dbReference>
<dbReference type="CDD" id="cd17299">
    <property type="entry name" value="acetolactate_decarboxylase"/>
    <property type="match status" value="1"/>
</dbReference>
<organism evidence="10 11">
    <name type="scientific">Marinibaculum pumilum</name>
    <dbReference type="NCBI Taxonomy" id="1766165"/>
    <lineage>
        <taxon>Bacteria</taxon>
        <taxon>Pseudomonadati</taxon>
        <taxon>Pseudomonadota</taxon>
        <taxon>Alphaproteobacteria</taxon>
        <taxon>Rhodospirillales</taxon>
        <taxon>Rhodospirillaceae</taxon>
        <taxon>Marinibaculum</taxon>
    </lineage>
</organism>
<dbReference type="Gene3D" id="3.30.1330.80">
    <property type="entry name" value="Hypothetical protein, similar to alpha- acetolactate decarboxylase, domain 2"/>
    <property type="match status" value="2"/>
</dbReference>
<dbReference type="EMBL" id="JBHRTR010000005">
    <property type="protein sequence ID" value="MFC3225865.1"/>
    <property type="molecule type" value="Genomic_DNA"/>
</dbReference>
<protein>
    <recommendedName>
        <fullName evidence="5 9">Alpha-acetolactate decarboxylase</fullName>
        <ecNumber evidence="4 9">4.1.1.5</ecNumber>
    </recommendedName>
</protein>
<evidence type="ECO:0000256" key="1">
    <source>
        <dbReference type="ARBA" id="ARBA00001784"/>
    </source>
</evidence>
<keyword evidence="11" id="KW-1185">Reference proteome</keyword>
<proteinExistence type="inferred from homology"/>
<name>A0ABV7KUA2_9PROT</name>
<keyword evidence="8 9" id="KW-0456">Lyase</keyword>
<dbReference type="PANTHER" id="PTHR35524:SF1">
    <property type="entry name" value="ALPHA-ACETOLACTATE DECARBOXYLASE"/>
    <property type="match status" value="1"/>
</dbReference>
<gene>
    <name evidence="10" type="primary">budA</name>
    <name evidence="10" type="ORF">ACFOGJ_01395</name>
</gene>
<dbReference type="PANTHER" id="PTHR35524">
    <property type="entry name" value="ALPHA-ACETOLACTATE DECARBOXYLASE"/>
    <property type="match status" value="1"/>
</dbReference>
<evidence type="ECO:0000256" key="5">
    <source>
        <dbReference type="ARBA" id="ARBA00020164"/>
    </source>
</evidence>
<evidence type="ECO:0000256" key="9">
    <source>
        <dbReference type="PIRNR" id="PIRNR001332"/>
    </source>
</evidence>
<comment type="similarity">
    <text evidence="3 9">Belongs to the alpha-acetolactate decarboxylase family.</text>
</comment>
<reference evidence="11" key="1">
    <citation type="journal article" date="2019" name="Int. J. Syst. Evol. Microbiol.">
        <title>The Global Catalogue of Microorganisms (GCM) 10K type strain sequencing project: providing services to taxonomists for standard genome sequencing and annotation.</title>
        <authorList>
            <consortium name="The Broad Institute Genomics Platform"/>
            <consortium name="The Broad Institute Genome Sequencing Center for Infectious Disease"/>
            <person name="Wu L."/>
            <person name="Ma J."/>
        </authorList>
    </citation>
    <scope>NUCLEOTIDE SEQUENCE [LARGE SCALE GENOMIC DNA]</scope>
    <source>
        <strain evidence="11">KCTC 42964</strain>
    </source>
</reference>
<keyword evidence="7 9" id="KW-0005">Acetoin biosynthesis</keyword>
<evidence type="ECO:0000256" key="8">
    <source>
        <dbReference type="ARBA" id="ARBA00023239"/>
    </source>
</evidence>